<reference evidence="3" key="1">
    <citation type="submission" date="2015-06" db="EMBL/GenBank/DDBJ databases">
        <title>New insights into the roles of widespread benthic archaea in carbon and nitrogen cycling.</title>
        <authorList>
            <person name="Lazar C.S."/>
            <person name="Baker B.J."/>
            <person name="Seitz K.W."/>
            <person name="Hyde A.S."/>
            <person name="Dick G.J."/>
            <person name="Hinrichs K.-U."/>
            <person name="Teske A.P."/>
        </authorList>
    </citation>
    <scope>NUCLEOTIDE SEQUENCE [LARGE SCALE GENOMIC DNA]</scope>
</reference>
<dbReference type="EMBL" id="LFWV01000030">
    <property type="protein sequence ID" value="KON31644.1"/>
    <property type="molecule type" value="Genomic_DNA"/>
</dbReference>
<sequence>MKSKQAEVLVFLAQGIGVVFYVIFLAAFYIPLPSNDTLIGDLAFRTPLSILGGIFLILILISLAAAYFRKQE</sequence>
<evidence type="ECO:0000256" key="1">
    <source>
        <dbReference type="SAM" id="Phobius"/>
    </source>
</evidence>
<comment type="caution">
    <text evidence="2">The sequence shown here is derived from an EMBL/GenBank/DDBJ whole genome shotgun (WGS) entry which is preliminary data.</text>
</comment>
<protein>
    <recommendedName>
        <fullName evidence="4">DUF485 domain-containing protein</fullName>
    </recommendedName>
</protein>
<keyword evidence="1" id="KW-0812">Transmembrane</keyword>
<proteinExistence type="predicted"/>
<name>A0A0M0BT67_9ARCH</name>
<accession>A0A0M0BT67</accession>
<evidence type="ECO:0008006" key="4">
    <source>
        <dbReference type="Google" id="ProtNLM"/>
    </source>
</evidence>
<keyword evidence="1" id="KW-1133">Transmembrane helix</keyword>
<organism evidence="2 3">
    <name type="scientific">miscellaneous Crenarchaeota group-1 archaeon SG8-32-3</name>
    <dbReference type="NCBI Taxonomy" id="1685125"/>
    <lineage>
        <taxon>Archaea</taxon>
        <taxon>Candidatus Bathyarchaeota</taxon>
        <taxon>MCG-1</taxon>
    </lineage>
</organism>
<keyword evidence="1" id="KW-0472">Membrane</keyword>
<feature type="transmembrane region" description="Helical" evidence="1">
    <location>
        <begin position="50"/>
        <end position="68"/>
    </location>
</feature>
<dbReference type="AlphaFoldDB" id="A0A0M0BT67"/>
<gene>
    <name evidence="2" type="ORF">AC478_02535</name>
</gene>
<dbReference type="Proteomes" id="UP000054016">
    <property type="component" value="Unassembled WGS sequence"/>
</dbReference>
<feature type="transmembrane region" description="Helical" evidence="1">
    <location>
        <begin position="9"/>
        <end position="30"/>
    </location>
</feature>
<evidence type="ECO:0000313" key="2">
    <source>
        <dbReference type="EMBL" id="KON31644.1"/>
    </source>
</evidence>
<evidence type="ECO:0000313" key="3">
    <source>
        <dbReference type="Proteomes" id="UP000054016"/>
    </source>
</evidence>